<dbReference type="GO" id="GO:0120159">
    <property type="term" value="F:rRNA pseudouridine synthase activity"/>
    <property type="evidence" value="ECO:0007669"/>
    <property type="project" value="UniProtKB-ARBA"/>
</dbReference>
<dbReference type="Pfam" id="PF00849">
    <property type="entry name" value="PseudoU_synth_2"/>
    <property type="match status" value="1"/>
</dbReference>
<dbReference type="AlphaFoldDB" id="Q2IJ40"/>
<dbReference type="InterPro" id="IPR036986">
    <property type="entry name" value="S4_RNA-bd_sf"/>
</dbReference>
<dbReference type="KEGG" id="ade:Adeh_1901"/>
<accession>Q2IJ40</accession>
<dbReference type="EC" id="5.4.99.-" evidence="5"/>
<feature type="domain" description="RNA-binding S4" evidence="7">
    <location>
        <begin position="35"/>
        <end position="99"/>
    </location>
</feature>
<evidence type="ECO:0000256" key="6">
    <source>
        <dbReference type="SAM" id="MobiDB-lite"/>
    </source>
</evidence>
<dbReference type="SUPFAM" id="SSF55120">
    <property type="entry name" value="Pseudouridine synthase"/>
    <property type="match status" value="1"/>
</dbReference>
<evidence type="ECO:0000256" key="4">
    <source>
        <dbReference type="PROSITE-ProRule" id="PRU00182"/>
    </source>
</evidence>
<feature type="region of interest" description="Disordered" evidence="6">
    <location>
        <begin position="1"/>
        <end position="24"/>
    </location>
</feature>
<dbReference type="InterPro" id="IPR006145">
    <property type="entry name" value="PsdUridine_synth_RsuA/RluA"/>
</dbReference>
<evidence type="ECO:0000256" key="1">
    <source>
        <dbReference type="ARBA" id="ARBA00010876"/>
    </source>
</evidence>
<evidence type="ECO:0000256" key="3">
    <source>
        <dbReference type="PIRSR" id="PIRSR606225-1"/>
    </source>
</evidence>
<dbReference type="Gene3D" id="3.30.2350.10">
    <property type="entry name" value="Pseudouridine synthase"/>
    <property type="match status" value="1"/>
</dbReference>
<dbReference type="STRING" id="290397.Adeh_1901"/>
<dbReference type="GO" id="GO:0003723">
    <property type="term" value="F:RNA binding"/>
    <property type="evidence" value="ECO:0007669"/>
    <property type="project" value="UniProtKB-KW"/>
</dbReference>
<dbReference type="InterPro" id="IPR002942">
    <property type="entry name" value="S4_RNA-bd"/>
</dbReference>
<protein>
    <recommendedName>
        <fullName evidence="5">Pseudouridine synthase</fullName>
        <ecNumber evidence="5">5.4.99.-</ecNumber>
    </recommendedName>
</protein>
<dbReference type="GO" id="GO:0000455">
    <property type="term" value="P:enzyme-directed rRNA pseudouridine synthesis"/>
    <property type="evidence" value="ECO:0007669"/>
    <property type="project" value="TreeGrafter"/>
</dbReference>
<evidence type="ECO:0000256" key="5">
    <source>
        <dbReference type="RuleBase" id="RU362028"/>
    </source>
</evidence>
<dbReference type="SUPFAM" id="SSF55174">
    <property type="entry name" value="Alpha-L RNA-binding motif"/>
    <property type="match status" value="1"/>
</dbReference>
<keyword evidence="4" id="KW-0694">RNA-binding</keyword>
<dbReference type="InterPro" id="IPR020103">
    <property type="entry name" value="PsdUridine_synth_cat_dom_sf"/>
</dbReference>
<dbReference type="Gene3D" id="3.10.290.10">
    <property type="entry name" value="RNA-binding S4 domain"/>
    <property type="match status" value="1"/>
</dbReference>
<dbReference type="EMBL" id="CP000251">
    <property type="protein sequence ID" value="ABC81672.1"/>
    <property type="molecule type" value="Genomic_DNA"/>
</dbReference>
<feature type="active site" evidence="3">
    <location>
        <position position="161"/>
    </location>
</feature>
<dbReference type="InterPro" id="IPR006225">
    <property type="entry name" value="PsdUridine_synth_RluC/D"/>
</dbReference>
<evidence type="ECO:0000313" key="8">
    <source>
        <dbReference type="EMBL" id="ABC81672.1"/>
    </source>
</evidence>
<dbReference type="PANTHER" id="PTHR21600">
    <property type="entry name" value="MITOCHONDRIAL RNA PSEUDOURIDINE SYNTHASE"/>
    <property type="match status" value="1"/>
</dbReference>
<reference evidence="8 9" key="1">
    <citation type="submission" date="2006-01" db="EMBL/GenBank/DDBJ databases">
        <title>Complete sequence of Anaeromyxobacter dehalogenans 2CP-C.</title>
        <authorList>
            <consortium name="US DOE Joint Genome Institute"/>
            <person name="Copeland A."/>
            <person name="Lucas S."/>
            <person name="Lapidus A."/>
            <person name="Barry K."/>
            <person name="Detter J.C."/>
            <person name="Glavina T."/>
            <person name="Hammon N."/>
            <person name="Israni S."/>
            <person name="Pitluck S."/>
            <person name="Brettin T."/>
            <person name="Bruce D."/>
            <person name="Han C."/>
            <person name="Tapia R."/>
            <person name="Gilna P."/>
            <person name="Kiss H."/>
            <person name="Schmutz J."/>
            <person name="Larimer F."/>
            <person name="Land M."/>
            <person name="Kyrpides N."/>
            <person name="Anderson I."/>
            <person name="Sanford R.A."/>
            <person name="Ritalahti K.M."/>
            <person name="Thomas H.S."/>
            <person name="Kirby J.R."/>
            <person name="Zhulin I.B."/>
            <person name="Loeffler F.E."/>
            <person name="Richardson P."/>
        </authorList>
    </citation>
    <scope>NUCLEOTIDE SEQUENCE [LARGE SCALE GENOMIC DNA]</scope>
    <source>
        <strain evidence="8 9">2CP-C</strain>
    </source>
</reference>
<dbReference type="Pfam" id="PF01479">
    <property type="entry name" value="S4"/>
    <property type="match status" value="1"/>
</dbReference>
<name>Q2IJ40_ANADE</name>
<feature type="compositionally biased region" description="Low complexity" evidence="6">
    <location>
        <begin position="9"/>
        <end position="18"/>
    </location>
</feature>
<dbReference type="InterPro" id="IPR006224">
    <property type="entry name" value="PsdUridine_synth_RluA-like_CS"/>
</dbReference>
<dbReference type="PROSITE" id="PS50889">
    <property type="entry name" value="S4"/>
    <property type="match status" value="1"/>
</dbReference>
<comment type="catalytic activity">
    <reaction evidence="5">
        <text>a uridine in RNA = a pseudouridine in RNA</text>
        <dbReference type="Rhea" id="RHEA:48348"/>
        <dbReference type="Rhea" id="RHEA-COMP:12068"/>
        <dbReference type="Rhea" id="RHEA-COMP:12069"/>
        <dbReference type="ChEBI" id="CHEBI:65314"/>
        <dbReference type="ChEBI" id="CHEBI:65315"/>
    </reaction>
</comment>
<dbReference type="OrthoDB" id="128480at2"/>
<evidence type="ECO:0000313" key="9">
    <source>
        <dbReference type="Proteomes" id="UP000001935"/>
    </source>
</evidence>
<organism evidence="8 9">
    <name type="scientific">Anaeromyxobacter dehalogenans (strain 2CP-C)</name>
    <dbReference type="NCBI Taxonomy" id="290397"/>
    <lineage>
        <taxon>Bacteria</taxon>
        <taxon>Pseudomonadati</taxon>
        <taxon>Myxococcota</taxon>
        <taxon>Myxococcia</taxon>
        <taxon>Myxococcales</taxon>
        <taxon>Cystobacterineae</taxon>
        <taxon>Anaeromyxobacteraceae</taxon>
        <taxon>Anaeromyxobacter</taxon>
    </lineage>
</organism>
<evidence type="ECO:0000256" key="2">
    <source>
        <dbReference type="ARBA" id="ARBA00023235"/>
    </source>
</evidence>
<dbReference type="RefSeq" id="WP_011420955.1">
    <property type="nucleotide sequence ID" value="NC_007760.1"/>
</dbReference>
<dbReference type="CDD" id="cd02869">
    <property type="entry name" value="PseudoU_synth_RluA_like"/>
    <property type="match status" value="1"/>
</dbReference>
<dbReference type="PROSITE" id="PS01129">
    <property type="entry name" value="PSI_RLU"/>
    <property type="match status" value="1"/>
</dbReference>
<dbReference type="SMART" id="SM00363">
    <property type="entry name" value="S4"/>
    <property type="match status" value="1"/>
</dbReference>
<comment type="similarity">
    <text evidence="1 5">Belongs to the pseudouridine synthase RluA family.</text>
</comment>
<gene>
    <name evidence="8" type="ordered locus">Adeh_1901</name>
</gene>
<sequence>MTRPPPRAEPGSAPAEAGETPDRRTLHVPPELAGARLDAALVRLAPELSRARVQRLVEAGRVQVDGRAAKASARLRGGEAIALEIPPPEPSGLVAQDLPLAVLHEDADLIVLDKAPGMVVHPARGTPHSTVVNALLHRLGLPAAAGPDGALPRLGLVHRLDKDTSGCLVVAKTEAALAALQAQWKGRSVEKVYLALCHGALAAAGRLDTPYGRHPRDRLRFTGRLASSRRAITEWRVREAFGPAASLAEVTLHTGRTHQIRVHLSEAGHPLLGDAVYGGTRREARLAPDDPARRAAEAVGRQALHALRLGLDHPRTGRRLVVEAPVPADLRAALEILRAAQPGNAGPAPRRRR</sequence>
<dbReference type="PANTHER" id="PTHR21600:SF44">
    <property type="entry name" value="RIBOSOMAL LARGE SUBUNIT PSEUDOURIDINE SYNTHASE D"/>
    <property type="match status" value="1"/>
</dbReference>
<proteinExistence type="inferred from homology"/>
<dbReference type="Proteomes" id="UP000001935">
    <property type="component" value="Chromosome"/>
</dbReference>
<dbReference type="CDD" id="cd00165">
    <property type="entry name" value="S4"/>
    <property type="match status" value="1"/>
</dbReference>
<evidence type="ECO:0000259" key="7">
    <source>
        <dbReference type="SMART" id="SM00363"/>
    </source>
</evidence>
<keyword evidence="2 5" id="KW-0413">Isomerase</keyword>
<dbReference type="InterPro" id="IPR050188">
    <property type="entry name" value="RluA_PseudoU_synthase"/>
</dbReference>
<dbReference type="eggNOG" id="COG0564">
    <property type="taxonomic scope" value="Bacteria"/>
</dbReference>
<dbReference type="HOGENOM" id="CLU_016902_4_4_7"/>
<dbReference type="NCBIfam" id="TIGR00005">
    <property type="entry name" value="rluA_subfam"/>
    <property type="match status" value="1"/>
</dbReference>
<comment type="function">
    <text evidence="5">Responsible for synthesis of pseudouridine from uracil.</text>
</comment>